<dbReference type="Proteomes" id="UP000740883">
    <property type="component" value="Unassembled WGS sequence"/>
</dbReference>
<feature type="DNA-binding region" description="Fork-head" evidence="2">
    <location>
        <begin position="11"/>
        <end position="86"/>
    </location>
</feature>
<dbReference type="GO" id="GO:0043565">
    <property type="term" value="F:sequence-specific DNA binding"/>
    <property type="evidence" value="ECO:0007669"/>
    <property type="project" value="InterPro"/>
</dbReference>
<feature type="domain" description="Fork-head" evidence="3">
    <location>
        <begin position="11"/>
        <end position="86"/>
    </location>
</feature>
<dbReference type="SMART" id="SM00339">
    <property type="entry name" value="FH"/>
    <property type="match status" value="1"/>
</dbReference>
<dbReference type="Gene3D" id="1.10.10.10">
    <property type="entry name" value="Winged helix-like DNA-binding domain superfamily/Winged helix DNA-binding domain"/>
    <property type="match status" value="1"/>
</dbReference>
<dbReference type="SUPFAM" id="SSF46785">
    <property type="entry name" value="Winged helix' DNA-binding domain"/>
    <property type="match status" value="1"/>
</dbReference>
<reference evidence="4 5" key="1">
    <citation type="journal article" date="2020" name="Genome Biol. Evol.">
        <title>Comparative genomics of strictly vertically transmitted, feminizing microsporidia endosymbionts of amphipod crustaceans.</title>
        <authorList>
            <person name="Cormier A."/>
            <person name="Chebbi M.A."/>
            <person name="Giraud I."/>
            <person name="Wattier R."/>
            <person name="Teixeira M."/>
            <person name="Gilbert C."/>
            <person name="Rigaud T."/>
            <person name="Cordaux R."/>
        </authorList>
    </citation>
    <scope>NUCLEOTIDE SEQUENCE [LARGE SCALE GENOMIC DNA]</scope>
    <source>
        <strain evidence="4 5">Ou3-Ou53</strain>
    </source>
</reference>
<name>A0A9P6KZK4_9MICR</name>
<dbReference type="GO" id="GO:0005634">
    <property type="term" value="C:nucleus"/>
    <property type="evidence" value="ECO:0007669"/>
    <property type="project" value="UniProtKB-SubCell"/>
</dbReference>
<comment type="subcellular location">
    <subcellularLocation>
        <location evidence="2">Nucleus</location>
    </subcellularLocation>
</comment>
<evidence type="ECO:0000313" key="4">
    <source>
        <dbReference type="EMBL" id="KAF9763497.1"/>
    </source>
</evidence>
<dbReference type="InterPro" id="IPR036390">
    <property type="entry name" value="WH_DNA-bd_sf"/>
</dbReference>
<dbReference type="Pfam" id="PF00250">
    <property type="entry name" value="Forkhead"/>
    <property type="match status" value="1"/>
</dbReference>
<dbReference type="AlphaFoldDB" id="A0A9P6KZK4"/>
<evidence type="ECO:0000259" key="3">
    <source>
        <dbReference type="PROSITE" id="PS50039"/>
    </source>
</evidence>
<evidence type="ECO:0000256" key="2">
    <source>
        <dbReference type="PROSITE-ProRule" id="PRU00089"/>
    </source>
</evidence>
<sequence length="216" mass="25345">MVRKLRVCKDFTYASIIKEAILLSKDQKATSSQIFTYMVNKHPTMFKESNSMTWKGNIRQLLSKNPEFVKLKKDPKTKLHNWKYVPIEEIEKKETELLFRYHPLYVDGVIGQPKYNPEDYSNFAPAYDYTGHYYHGSNNYNPYAMGFNPLYADKPDQTTQECFYDVDVPVEFEDITLEGLKRGGYDVGELKLSKKKKIKEVTKETESSENKQNKYL</sequence>
<dbReference type="EMBL" id="SBJO01000071">
    <property type="protein sequence ID" value="KAF9763497.1"/>
    <property type="molecule type" value="Genomic_DNA"/>
</dbReference>
<keyword evidence="2" id="KW-0539">Nucleus</keyword>
<protein>
    <submittedName>
        <fullName evidence="4">Forkhead transcription factor HCM1</fullName>
    </submittedName>
</protein>
<dbReference type="InterPro" id="IPR036388">
    <property type="entry name" value="WH-like_DNA-bd_sf"/>
</dbReference>
<keyword evidence="5" id="KW-1185">Reference proteome</keyword>
<dbReference type="GO" id="GO:0003700">
    <property type="term" value="F:DNA-binding transcription factor activity"/>
    <property type="evidence" value="ECO:0007669"/>
    <property type="project" value="InterPro"/>
</dbReference>
<proteinExistence type="predicted"/>
<comment type="caution">
    <text evidence="4">The sequence shown here is derived from an EMBL/GenBank/DDBJ whole genome shotgun (WGS) entry which is preliminary data.</text>
</comment>
<dbReference type="OrthoDB" id="5954824at2759"/>
<evidence type="ECO:0000313" key="5">
    <source>
        <dbReference type="Proteomes" id="UP000740883"/>
    </source>
</evidence>
<dbReference type="PROSITE" id="PS50039">
    <property type="entry name" value="FORK_HEAD_3"/>
    <property type="match status" value="1"/>
</dbReference>
<accession>A0A9P6KZK4</accession>
<gene>
    <name evidence="4" type="primary">HCM1</name>
    <name evidence="4" type="ORF">NGRA_1216</name>
</gene>
<evidence type="ECO:0000256" key="1">
    <source>
        <dbReference type="ARBA" id="ARBA00023125"/>
    </source>
</evidence>
<organism evidence="4 5">
    <name type="scientific">Nosema granulosis</name>
    <dbReference type="NCBI Taxonomy" id="83296"/>
    <lineage>
        <taxon>Eukaryota</taxon>
        <taxon>Fungi</taxon>
        <taxon>Fungi incertae sedis</taxon>
        <taxon>Microsporidia</taxon>
        <taxon>Nosematidae</taxon>
        <taxon>Nosema</taxon>
    </lineage>
</organism>
<dbReference type="InterPro" id="IPR001766">
    <property type="entry name" value="Fork_head_dom"/>
</dbReference>
<keyword evidence="1 2" id="KW-0238">DNA-binding</keyword>